<dbReference type="Proteomes" id="UP001054945">
    <property type="component" value="Unassembled WGS sequence"/>
</dbReference>
<dbReference type="PANTHER" id="PTHR24413">
    <property type="entry name" value="SPECKLE-TYPE POZ PROTEIN"/>
    <property type="match status" value="1"/>
</dbReference>
<dbReference type="EMBL" id="BPLR01012727">
    <property type="protein sequence ID" value="GIY56073.1"/>
    <property type="molecule type" value="Genomic_DNA"/>
</dbReference>
<evidence type="ECO:0000259" key="1">
    <source>
        <dbReference type="PROSITE" id="PS50097"/>
    </source>
</evidence>
<evidence type="ECO:0000313" key="3">
    <source>
        <dbReference type="Proteomes" id="UP001054945"/>
    </source>
</evidence>
<dbReference type="InterPro" id="IPR008974">
    <property type="entry name" value="TRAF-like"/>
</dbReference>
<feature type="domain" description="BTB" evidence="1">
    <location>
        <begin position="243"/>
        <end position="304"/>
    </location>
</feature>
<dbReference type="Gene3D" id="1.25.40.420">
    <property type="match status" value="1"/>
</dbReference>
<gene>
    <name evidence="2" type="primary">SPOP_16</name>
    <name evidence="2" type="ORF">CEXT_309071</name>
</gene>
<comment type="caution">
    <text evidence="2">The sequence shown here is derived from an EMBL/GenBank/DDBJ whole genome shotgun (WGS) entry which is preliminary data.</text>
</comment>
<dbReference type="SUPFAM" id="SSF54695">
    <property type="entry name" value="POZ domain"/>
    <property type="match status" value="1"/>
</dbReference>
<dbReference type="CDD" id="cd18186">
    <property type="entry name" value="BTB_POZ_ZBTB_KLHL-like"/>
    <property type="match status" value="1"/>
</dbReference>
<dbReference type="SUPFAM" id="SSF49599">
    <property type="entry name" value="TRAF domain-like"/>
    <property type="match status" value="1"/>
</dbReference>
<dbReference type="InterPro" id="IPR011333">
    <property type="entry name" value="SKP1/BTB/POZ_sf"/>
</dbReference>
<organism evidence="2 3">
    <name type="scientific">Caerostris extrusa</name>
    <name type="common">Bark spider</name>
    <name type="synonym">Caerostris bankana</name>
    <dbReference type="NCBI Taxonomy" id="172846"/>
    <lineage>
        <taxon>Eukaryota</taxon>
        <taxon>Metazoa</taxon>
        <taxon>Ecdysozoa</taxon>
        <taxon>Arthropoda</taxon>
        <taxon>Chelicerata</taxon>
        <taxon>Arachnida</taxon>
        <taxon>Araneae</taxon>
        <taxon>Araneomorphae</taxon>
        <taxon>Entelegynae</taxon>
        <taxon>Araneoidea</taxon>
        <taxon>Araneidae</taxon>
        <taxon>Caerostris</taxon>
    </lineage>
</organism>
<dbReference type="PROSITE" id="PS50097">
    <property type="entry name" value="BTB"/>
    <property type="match status" value="1"/>
</dbReference>
<protein>
    <submittedName>
        <fullName evidence="2">Speckle-type POZ protein</fullName>
    </submittedName>
</protein>
<dbReference type="InterPro" id="IPR000210">
    <property type="entry name" value="BTB/POZ_dom"/>
</dbReference>
<dbReference type="Gene3D" id="2.60.210.10">
    <property type="entry name" value="Apoptosis, Tumor Necrosis Factor Receptor Associated Protein 2, Chain A"/>
    <property type="match status" value="1"/>
</dbReference>
<keyword evidence="3" id="KW-1185">Reference proteome</keyword>
<evidence type="ECO:0000313" key="2">
    <source>
        <dbReference type="EMBL" id="GIY56073.1"/>
    </source>
</evidence>
<accession>A0AAV4UE23</accession>
<name>A0AAV4UE23_CAEEX</name>
<dbReference type="SMART" id="SM00225">
    <property type="entry name" value="BTB"/>
    <property type="match status" value="1"/>
</dbReference>
<proteinExistence type="predicted"/>
<reference evidence="2 3" key="1">
    <citation type="submission" date="2021-06" db="EMBL/GenBank/DDBJ databases">
        <title>Caerostris extrusa draft genome.</title>
        <authorList>
            <person name="Kono N."/>
            <person name="Arakawa K."/>
        </authorList>
    </citation>
    <scope>NUCLEOTIDE SEQUENCE [LARGE SCALE GENOMIC DNA]</scope>
</reference>
<sequence length="405" mass="47658">MPQLRDHYFCRPQVHRQVPQKRKMAMSRDFSRQVSPLEYARTRISCIYQSDRGPRLQRKVMAFGFPYFIRREELYKNRNKYLPNDTLTICCHMWKPVSNVAISALCSASTRIGVETRYYTWCIEDFISRNWQQKTPKETHWIQRNLSICLHQQKKELEISTIHPKSKLIRHSETYLVEDKLSLRCKFAISLGVVSEQIEEIIYGPSKSEQMEDTLYNANPFHRKNQSNLQNDMYRLYIEQQFCDLTVRTQNTKVLVHKAVICSRSQVFKNLVENNKDVKTTGIIDISDIDSDILNRMLTFMYTDIVYDISSENAMQLYLAAVDYKVNGLRNLCSSIIKEKVSVENVCDTLIFAAVHDDTDIKLASQNFICENSDEIFNSDMWKNFMAEWNQLAGETMHKAWLEKR</sequence>
<dbReference type="Gene3D" id="3.30.710.10">
    <property type="entry name" value="Potassium Channel Kv1.1, Chain A"/>
    <property type="match status" value="1"/>
</dbReference>
<dbReference type="AlphaFoldDB" id="A0AAV4UE23"/>
<dbReference type="Pfam" id="PF00651">
    <property type="entry name" value="BTB"/>
    <property type="match status" value="1"/>
</dbReference>